<keyword evidence="2" id="KW-1185">Reference proteome</keyword>
<name>A0ABQ4J3Q7_9ACTN</name>
<gene>
    <name evidence="1" type="ORF">Vlu01_52720</name>
</gene>
<dbReference type="EMBL" id="BOPB01000037">
    <property type="protein sequence ID" value="GIJ24648.1"/>
    <property type="molecule type" value="Genomic_DNA"/>
</dbReference>
<reference evidence="1 2" key="1">
    <citation type="submission" date="2021-01" db="EMBL/GenBank/DDBJ databases">
        <title>Whole genome shotgun sequence of Verrucosispora lutea NBRC 106530.</title>
        <authorList>
            <person name="Komaki H."/>
            <person name="Tamura T."/>
        </authorList>
    </citation>
    <scope>NUCLEOTIDE SEQUENCE [LARGE SCALE GENOMIC DNA]</scope>
    <source>
        <strain evidence="1 2">NBRC 106530</strain>
    </source>
</reference>
<protein>
    <submittedName>
        <fullName evidence="1">Uncharacterized protein</fullName>
    </submittedName>
</protein>
<evidence type="ECO:0000313" key="1">
    <source>
        <dbReference type="EMBL" id="GIJ24648.1"/>
    </source>
</evidence>
<evidence type="ECO:0000313" key="2">
    <source>
        <dbReference type="Proteomes" id="UP000643165"/>
    </source>
</evidence>
<accession>A0ABQ4J3Q7</accession>
<proteinExistence type="predicted"/>
<comment type="caution">
    <text evidence="1">The sequence shown here is derived from an EMBL/GenBank/DDBJ whole genome shotgun (WGS) entry which is preliminary data.</text>
</comment>
<organism evidence="1 2">
    <name type="scientific">Micromonospora lutea</name>
    <dbReference type="NCBI Taxonomy" id="419825"/>
    <lineage>
        <taxon>Bacteria</taxon>
        <taxon>Bacillati</taxon>
        <taxon>Actinomycetota</taxon>
        <taxon>Actinomycetes</taxon>
        <taxon>Micromonosporales</taxon>
        <taxon>Micromonosporaceae</taxon>
        <taxon>Micromonospora</taxon>
    </lineage>
</organism>
<dbReference type="Proteomes" id="UP000643165">
    <property type="component" value="Unassembled WGS sequence"/>
</dbReference>
<sequence>MPGDQMAQLVTDDQQLVQRRSVLLEEDGVEFSGGDAHPAHHRVSRELDRQKVDGAATPFAEYVAEFPDLEWLRYLQLSDDLFAVLAQSVQTHVSDPLLVSILPLKDLHG</sequence>